<evidence type="ECO:0000313" key="8">
    <source>
        <dbReference type="EMBL" id="PPQ72569.1"/>
    </source>
</evidence>
<reference evidence="8 9" key="1">
    <citation type="journal article" date="2018" name="Evol. Lett.">
        <title>Horizontal gene cluster transfer increased hallucinogenic mushroom diversity.</title>
        <authorList>
            <person name="Reynolds H.T."/>
            <person name="Vijayakumar V."/>
            <person name="Gluck-Thaler E."/>
            <person name="Korotkin H.B."/>
            <person name="Matheny P.B."/>
            <person name="Slot J.C."/>
        </authorList>
    </citation>
    <scope>NUCLEOTIDE SEQUENCE [LARGE SCALE GENOMIC DNA]</scope>
    <source>
        <strain evidence="8 9">SRW20</strain>
    </source>
</reference>
<evidence type="ECO:0000256" key="2">
    <source>
        <dbReference type="ARBA" id="ARBA00022552"/>
    </source>
</evidence>
<keyword evidence="9" id="KW-1185">Reference proteome</keyword>
<accession>A0A409W215</accession>
<comment type="subcellular location">
    <subcellularLocation>
        <location evidence="1">Nucleus</location>
        <location evidence="1">Nucleolus</location>
    </subcellularLocation>
</comment>
<dbReference type="GO" id="GO:0045943">
    <property type="term" value="P:positive regulation of transcription by RNA polymerase I"/>
    <property type="evidence" value="ECO:0007669"/>
    <property type="project" value="TreeGrafter"/>
</dbReference>
<dbReference type="Pfam" id="PF09384">
    <property type="entry name" value="UTP15_C"/>
    <property type="match status" value="1"/>
</dbReference>
<dbReference type="InterPro" id="IPR015943">
    <property type="entry name" value="WD40/YVTN_repeat-like_dom_sf"/>
</dbReference>
<dbReference type="PANTHER" id="PTHR19924">
    <property type="entry name" value="UTP15 U3 SMALL NUCLEOLAR RNA-ASSOCIATED PROTEIN 15 FAMILY MEMBER"/>
    <property type="match status" value="1"/>
</dbReference>
<feature type="repeat" description="WD" evidence="6">
    <location>
        <begin position="161"/>
        <end position="203"/>
    </location>
</feature>
<evidence type="ECO:0000259" key="7">
    <source>
        <dbReference type="Pfam" id="PF09384"/>
    </source>
</evidence>
<dbReference type="PANTHER" id="PTHR19924:SF26">
    <property type="entry name" value="U3 SMALL NUCLEOLAR RNA-ASSOCIATED PROTEIN 15 HOMOLOG"/>
    <property type="match status" value="1"/>
</dbReference>
<evidence type="ECO:0000256" key="4">
    <source>
        <dbReference type="ARBA" id="ARBA00022737"/>
    </source>
</evidence>
<proteinExistence type="predicted"/>
<dbReference type="PROSITE" id="PS50294">
    <property type="entry name" value="WD_REPEATS_REGION"/>
    <property type="match status" value="1"/>
</dbReference>
<dbReference type="Pfam" id="PF00400">
    <property type="entry name" value="WD40"/>
    <property type="match status" value="4"/>
</dbReference>
<dbReference type="OrthoDB" id="431715at2759"/>
<evidence type="ECO:0000256" key="3">
    <source>
        <dbReference type="ARBA" id="ARBA00022574"/>
    </source>
</evidence>
<name>A0A409W215_9AGAR</name>
<dbReference type="Gene3D" id="2.130.10.10">
    <property type="entry name" value="YVTN repeat-like/Quinoprotein amine dehydrogenase"/>
    <property type="match status" value="2"/>
</dbReference>
<keyword evidence="3 6" id="KW-0853">WD repeat</keyword>
<dbReference type="InterPro" id="IPR001680">
    <property type="entry name" value="WD40_rpt"/>
</dbReference>
<dbReference type="InterPro" id="IPR019775">
    <property type="entry name" value="WD40_repeat_CS"/>
</dbReference>
<dbReference type="SUPFAM" id="SSF50978">
    <property type="entry name" value="WD40 repeat-like"/>
    <property type="match status" value="1"/>
</dbReference>
<feature type="repeat" description="WD" evidence="6">
    <location>
        <begin position="118"/>
        <end position="160"/>
    </location>
</feature>
<dbReference type="SMART" id="SM00564">
    <property type="entry name" value="PQQ"/>
    <property type="match status" value="3"/>
</dbReference>
<keyword evidence="5" id="KW-0539">Nucleus</keyword>
<dbReference type="SMART" id="SM00320">
    <property type="entry name" value="WD40"/>
    <property type="match status" value="7"/>
</dbReference>
<sequence>MDYQAVVVKEHRRPSTSKHSPESRYWRQFKHPVFVKEYAPITSVHFSPSKPHRYAVTAATRVQIYAPRTQKLTKTISRFKDVARSGCIREDGKLVVAGDDSGLVQIFDINSRAILRTLDSHRQPVHVTKFSSLSPTHVLSCSDDTSVKFWDVPSQTPIITFTDHTDYVRSGQVSMSNPNLVLTGSYDGTVRLFDTRTGKGEMTMEAVGQIRSEKMPVEQVLLFPSGTVALSSSGPILRVWDIVAGGRCTHAISNHQKTITALTFNAKANRLLTGSLDQMVKVYDVSSYKVVHTMRYPAPLLCLAISPDETHILGGMSDGTLSIRRRDPKAGELSQEDQNRVDAPAIIADLNLDGASSRQRHQLRPFRDPGEQRVDAQTSKKLKEYDKLLKSFKYSSALDSVLKKNVPPTTTFSLIQELIHRDGLRIALAGRDDVLLEPILRLLLKYIADPRFGELAADITGIVIDMYRPVIGQAPLIDTLFLRLRKKLAAELKFQEEMIKVKGALTMILSSTVSDTVQH</sequence>
<dbReference type="PROSITE" id="PS50082">
    <property type="entry name" value="WD_REPEATS_2"/>
    <property type="match status" value="3"/>
</dbReference>
<feature type="repeat" description="WD" evidence="6">
    <location>
        <begin position="252"/>
        <end position="293"/>
    </location>
</feature>
<dbReference type="GO" id="GO:0006364">
    <property type="term" value="P:rRNA processing"/>
    <property type="evidence" value="ECO:0007669"/>
    <property type="project" value="UniProtKB-KW"/>
</dbReference>
<dbReference type="Proteomes" id="UP000284706">
    <property type="component" value="Unassembled WGS sequence"/>
</dbReference>
<keyword evidence="2" id="KW-0698">rRNA processing</keyword>
<evidence type="ECO:0000256" key="6">
    <source>
        <dbReference type="PROSITE-ProRule" id="PRU00221"/>
    </source>
</evidence>
<dbReference type="STRING" id="231916.A0A409W215"/>
<evidence type="ECO:0000313" key="9">
    <source>
        <dbReference type="Proteomes" id="UP000284706"/>
    </source>
</evidence>
<dbReference type="EMBL" id="NHYE01005450">
    <property type="protein sequence ID" value="PPQ72569.1"/>
    <property type="molecule type" value="Genomic_DNA"/>
</dbReference>
<dbReference type="PROSITE" id="PS00678">
    <property type="entry name" value="WD_REPEATS_1"/>
    <property type="match status" value="1"/>
</dbReference>
<evidence type="ECO:0000256" key="1">
    <source>
        <dbReference type="ARBA" id="ARBA00004604"/>
    </source>
</evidence>
<dbReference type="InterPro" id="IPR018983">
    <property type="entry name" value="U3_snoRNA-assocProt_15_C"/>
</dbReference>
<dbReference type="CDD" id="cd00200">
    <property type="entry name" value="WD40"/>
    <property type="match status" value="1"/>
</dbReference>
<gene>
    <name evidence="8" type="ORF">CVT26_003700</name>
</gene>
<feature type="domain" description="U3 small nucleolar RNA-associated protein 15 C-terminal" evidence="7">
    <location>
        <begin position="371"/>
        <end position="508"/>
    </location>
</feature>
<evidence type="ECO:0000256" key="5">
    <source>
        <dbReference type="ARBA" id="ARBA00023242"/>
    </source>
</evidence>
<dbReference type="GO" id="GO:0005730">
    <property type="term" value="C:nucleolus"/>
    <property type="evidence" value="ECO:0007669"/>
    <property type="project" value="UniProtKB-SubCell"/>
</dbReference>
<keyword evidence="4" id="KW-0677">Repeat</keyword>
<protein>
    <recommendedName>
        <fullName evidence="7">U3 small nucleolar RNA-associated protein 15 C-terminal domain-containing protein</fullName>
    </recommendedName>
</protein>
<dbReference type="AlphaFoldDB" id="A0A409W215"/>
<dbReference type="InterPro" id="IPR018391">
    <property type="entry name" value="PQQ_b-propeller_rpt"/>
</dbReference>
<dbReference type="InterPro" id="IPR036322">
    <property type="entry name" value="WD40_repeat_dom_sf"/>
</dbReference>
<dbReference type="InParanoid" id="A0A409W215"/>
<organism evidence="8 9">
    <name type="scientific">Gymnopilus dilepis</name>
    <dbReference type="NCBI Taxonomy" id="231916"/>
    <lineage>
        <taxon>Eukaryota</taxon>
        <taxon>Fungi</taxon>
        <taxon>Dikarya</taxon>
        <taxon>Basidiomycota</taxon>
        <taxon>Agaricomycotina</taxon>
        <taxon>Agaricomycetes</taxon>
        <taxon>Agaricomycetidae</taxon>
        <taxon>Agaricales</taxon>
        <taxon>Agaricineae</taxon>
        <taxon>Hymenogastraceae</taxon>
        <taxon>Gymnopilus</taxon>
    </lineage>
</organism>
<dbReference type="FunCoup" id="A0A409W215">
    <property type="interactions" value="621"/>
</dbReference>
<comment type="caution">
    <text evidence="8">The sequence shown here is derived from an EMBL/GenBank/DDBJ whole genome shotgun (WGS) entry which is preliminary data.</text>
</comment>